<sequence length="250" mass="25723">RLELHRLPRNPSSCSGPSASPQAALYALCVSFFMICLDATIVNVAVPGIRASLGASLNEAVWVNSAYALCYAVPLIVSGRLGDRYGPKRILLTGLTGFTAASLACALAPGTSVLIAARAVQGLAAALIAPQTMSMIVHMFPADRRGRALGVWGAVGGAAMAAGPVIGGLLISWAGWRGVFLVNIPVAITGWITTARLLLCSRAGVACTFQAPTCAPGARLSGTASAFIDMNPPFTTSRTQTTASQLRGLI</sequence>
<evidence type="ECO:0000256" key="7">
    <source>
        <dbReference type="SAM" id="Phobius"/>
    </source>
</evidence>
<feature type="region of interest" description="Disordered" evidence="6">
    <location>
        <begin position="1"/>
        <end position="20"/>
    </location>
</feature>
<feature type="domain" description="Major facilitator superfamily (MFS) profile" evidence="8">
    <location>
        <begin position="24"/>
        <end position="250"/>
    </location>
</feature>
<dbReference type="RefSeq" id="WP_164209011.1">
    <property type="nucleotide sequence ID" value="NZ_JAAGMP010001804.1"/>
</dbReference>
<evidence type="ECO:0000256" key="5">
    <source>
        <dbReference type="ARBA" id="ARBA00023251"/>
    </source>
</evidence>
<comment type="subcellular location">
    <subcellularLocation>
        <location evidence="1">Cell membrane</location>
        <topology evidence="1">Multi-pass membrane protein</topology>
    </subcellularLocation>
</comment>
<feature type="transmembrane region" description="Helical" evidence="7">
    <location>
        <begin position="61"/>
        <end position="78"/>
    </location>
</feature>
<evidence type="ECO:0000256" key="2">
    <source>
        <dbReference type="ARBA" id="ARBA00022692"/>
    </source>
</evidence>
<reference evidence="9 10" key="1">
    <citation type="submission" date="2020-01" db="EMBL/GenBank/DDBJ databases">
        <title>Insect and environment-associated Actinomycetes.</title>
        <authorList>
            <person name="Currrie C."/>
            <person name="Chevrette M."/>
            <person name="Carlson C."/>
            <person name="Stubbendieck R."/>
            <person name="Wendt-Pienkowski E."/>
        </authorList>
    </citation>
    <scope>NUCLEOTIDE SEQUENCE [LARGE SCALE GENOMIC DNA]</scope>
    <source>
        <strain evidence="9 10">SID7590</strain>
    </source>
</reference>
<name>A0A7K3SA66_9ACTN</name>
<dbReference type="InterPro" id="IPR036259">
    <property type="entry name" value="MFS_trans_sf"/>
</dbReference>
<feature type="transmembrane region" description="Helical" evidence="7">
    <location>
        <begin position="149"/>
        <end position="174"/>
    </location>
</feature>
<evidence type="ECO:0000313" key="9">
    <source>
        <dbReference type="EMBL" id="NEC24417.1"/>
    </source>
</evidence>
<dbReference type="Proteomes" id="UP000469670">
    <property type="component" value="Unassembled WGS sequence"/>
</dbReference>
<feature type="transmembrane region" description="Helical" evidence="7">
    <location>
        <begin position="90"/>
        <end position="109"/>
    </location>
</feature>
<dbReference type="CDD" id="cd17321">
    <property type="entry name" value="MFS_MMR_MDR_like"/>
    <property type="match status" value="1"/>
</dbReference>
<dbReference type="GO" id="GO:0022857">
    <property type="term" value="F:transmembrane transporter activity"/>
    <property type="evidence" value="ECO:0007669"/>
    <property type="project" value="InterPro"/>
</dbReference>
<dbReference type="PANTHER" id="PTHR42718">
    <property type="entry name" value="MAJOR FACILITATOR SUPERFAMILY MULTIDRUG TRANSPORTER MFSC"/>
    <property type="match status" value="1"/>
</dbReference>
<organism evidence="9 10">
    <name type="scientific">Streptomyces parvus</name>
    <dbReference type="NCBI Taxonomy" id="66428"/>
    <lineage>
        <taxon>Bacteria</taxon>
        <taxon>Bacillati</taxon>
        <taxon>Actinomycetota</taxon>
        <taxon>Actinomycetes</taxon>
        <taxon>Kitasatosporales</taxon>
        <taxon>Streptomycetaceae</taxon>
        <taxon>Streptomyces</taxon>
    </lineage>
</organism>
<evidence type="ECO:0000256" key="3">
    <source>
        <dbReference type="ARBA" id="ARBA00022989"/>
    </source>
</evidence>
<protein>
    <submittedName>
        <fullName evidence="9">MFS transporter</fullName>
    </submittedName>
</protein>
<keyword evidence="3 7" id="KW-1133">Transmembrane helix</keyword>
<evidence type="ECO:0000256" key="1">
    <source>
        <dbReference type="ARBA" id="ARBA00004651"/>
    </source>
</evidence>
<feature type="transmembrane region" description="Helical" evidence="7">
    <location>
        <begin position="25"/>
        <end position="49"/>
    </location>
</feature>
<feature type="transmembrane region" description="Helical" evidence="7">
    <location>
        <begin position="115"/>
        <end position="137"/>
    </location>
</feature>
<dbReference type="Pfam" id="PF07690">
    <property type="entry name" value="MFS_1"/>
    <property type="match status" value="1"/>
</dbReference>
<dbReference type="PANTHER" id="PTHR42718:SF42">
    <property type="entry name" value="EXPORT PROTEIN"/>
    <property type="match status" value="1"/>
</dbReference>
<dbReference type="GO" id="GO:0005886">
    <property type="term" value="C:plasma membrane"/>
    <property type="evidence" value="ECO:0007669"/>
    <property type="project" value="UniProtKB-SubCell"/>
</dbReference>
<dbReference type="InterPro" id="IPR011701">
    <property type="entry name" value="MFS"/>
</dbReference>
<dbReference type="GO" id="GO:0046677">
    <property type="term" value="P:response to antibiotic"/>
    <property type="evidence" value="ECO:0007669"/>
    <property type="project" value="UniProtKB-KW"/>
</dbReference>
<dbReference type="InterPro" id="IPR020846">
    <property type="entry name" value="MFS_dom"/>
</dbReference>
<feature type="transmembrane region" description="Helical" evidence="7">
    <location>
        <begin position="180"/>
        <end position="199"/>
    </location>
</feature>
<dbReference type="Gene3D" id="1.20.1720.10">
    <property type="entry name" value="Multidrug resistance protein D"/>
    <property type="match status" value="1"/>
</dbReference>
<evidence type="ECO:0000259" key="8">
    <source>
        <dbReference type="PROSITE" id="PS50850"/>
    </source>
</evidence>
<dbReference type="AlphaFoldDB" id="A0A7K3SA66"/>
<evidence type="ECO:0000256" key="4">
    <source>
        <dbReference type="ARBA" id="ARBA00023136"/>
    </source>
</evidence>
<keyword evidence="4 7" id="KW-0472">Membrane</keyword>
<accession>A0A7K3SA66</accession>
<proteinExistence type="predicted"/>
<evidence type="ECO:0000313" key="10">
    <source>
        <dbReference type="Proteomes" id="UP000469670"/>
    </source>
</evidence>
<evidence type="ECO:0000256" key="6">
    <source>
        <dbReference type="SAM" id="MobiDB-lite"/>
    </source>
</evidence>
<feature type="compositionally biased region" description="Polar residues" evidence="6">
    <location>
        <begin position="10"/>
        <end position="20"/>
    </location>
</feature>
<keyword evidence="5" id="KW-0046">Antibiotic resistance</keyword>
<comment type="caution">
    <text evidence="9">The sequence shown here is derived from an EMBL/GenBank/DDBJ whole genome shotgun (WGS) entry which is preliminary data.</text>
</comment>
<dbReference type="SUPFAM" id="SSF103473">
    <property type="entry name" value="MFS general substrate transporter"/>
    <property type="match status" value="1"/>
</dbReference>
<dbReference type="PRINTS" id="PR01036">
    <property type="entry name" value="TCRTETB"/>
</dbReference>
<gene>
    <name evidence="9" type="ORF">G3I50_40140</name>
</gene>
<keyword evidence="2 7" id="KW-0812">Transmembrane</keyword>
<dbReference type="PROSITE" id="PS50850">
    <property type="entry name" value="MFS"/>
    <property type="match status" value="1"/>
</dbReference>
<dbReference type="EMBL" id="JAAGMP010001804">
    <property type="protein sequence ID" value="NEC24417.1"/>
    <property type="molecule type" value="Genomic_DNA"/>
</dbReference>
<feature type="non-terminal residue" evidence="9">
    <location>
        <position position="1"/>
    </location>
</feature>